<sequence length="236" mass="25379">MPPKRKAVGEAGVARAAQRRRLSFGSRSFRSITRPEPMTRMVTRSQRYCERSTQLAVSEPSLALHGPERPPSSSNSPSRTTSLDSTSGPDDSQTLVGSEDGTSDHDSSEDPKDTSSTSSHCTGSPGLASPHSSDSSDSPASVQVPAPSHTHDSWVDVHASREVVVAGIDPWDYALQYLKYANAFQVAEPFLGPWHKSPTGYGGLGVSACSWPREVVDDPKRPWFEAGSLCEEPEAL</sequence>
<keyword evidence="3" id="KW-1185">Reference proteome</keyword>
<comment type="caution">
    <text evidence="2">The sequence shown here is derived from an EMBL/GenBank/DDBJ whole genome shotgun (WGS) entry which is preliminary data.</text>
</comment>
<feature type="compositionally biased region" description="Low complexity" evidence="1">
    <location>
        <begin position="71"/>
        <end position="82"/>
    </location>
</feature>
<feature type="compositionally biased region" description="Polar residues" evidence="1">
    <location>
        <begin position="83"/>
        <end position="96"/>
    </location>
</feature>
<reference evidence="2" key="1">
    <citation type="submission" date="2022-07" db="EMBL/GenBank/DDBJ databases">
        <title>Fungi with potential for degradation of polypropylene.</title>
        <authorList>
            <person name="Gostincar C."/>
        </authorList>
    </citation>
    <scope>NUCLEOTIDE SEQUENCE</scope>
    <source>
        <strain evidence="2">EXF-13308</strain>
    </source>
</reference>
<name>A0AA38RT05_9PEZI</name>
<proteinExistence type="predicted"/>
<dbReference type="EMBL" id="JANBVO010000030">
    <property type="protein sequence ID" value="KAJ9138367.1"/>
    <property type="molecule type" value="Genomic_DNA"/>
</dbReference>
<evidence type="ECO:0000313" key="2">
    <source>
        <dbReference type="EMBL" id="KAJ9138367.1"/>
    </source>
</evidence>
<feature type="compositionally biased region" description="Basic and acidic residues" evidence="1">
    <location>
        <begin position="102"/>
        <end position="113"/>
    </location>
</feature>
<protein>
    <submittedName>
        <fullName evidence="2">Uncharacterized protein</fullName>
    </submittedName>
</protein>
<accession>A0AA38RT05</accession>
<dbReference type="Proteomes" id="UP001174694">
    <property type="component" value="Unassembled WGS sequence"/>
</dbReference>
<feature type="region of interest" description="Disordered" evidence="1">
    <location>
        <begin position="22"/>
        <end position="153"/>
    </location>
</feature>
<evidence type="ECO:0000313" key="3">
    <source>
        <dbReference type="Proteomes" id="UP001174694"/>
    </source>
</evidence>
<gene>
    <name evidence="2" type="ORF">NKR23_g8498</name>
</gene>
<feature type="compositionally biased region" description="Low complexity" evidence="1">
    <location>
        <begin position="129"/>
        <end position="148"/>
    </location>
</feature>
<organism evidence="2 3">
    <name type="scientific">Pleurostoma richardsiae</name>
    <dbReference type="NCBI Taxonomy" id="41990"/>
    <lineage>
        <taxon>Eukaryota</taxon>
        <taxon>Fungi</taxon>
        <taxon>Dikarya</taxon>
        <taxon>Ascomycota</taxon>
        <taxon>Pezizomycotina</taxon>
        <taxon>Sordariomycetes</taxon>
        <taxon>Sordariomycetidae</taxon>
        <taxon>Calosphaeriales</taxon>
        <taxon>Pleurostomataceae</taxon>
        <taxon>Pleurostoma</taxon>
    </lineage>
</organism>
<evidence type="ECO:0000256" key="1">
    <source>
        <dbReference type="SAM" id="MobiDB-lite"/>
    </source>
</evidence>
<dbReference type="AlphaFoldDB" id="A0AA38RT05"/>
<feature type="compositionally biased region" description="Polar residues" evidence="1">
    <location>
        <begin position="42"/>
        <end position="56"/>
    </location>
</feature>